<name>A0A0G1FRT2_9BACT</name>
<sequence length="422" mass="49195">MKYNRTKLNNGSSLAVIQIPHSTSVTISAYIKAGYRYDPINKPGLAHFTEHMLFTGTKKYPSHSRLAYEIERYGGFHMAFTWIDYQNHFIRFPRDQFHLGIEILLDTLFHSLILREEVEKEKGTVKEEILRNISDPEKAVWSYVFLPLFFKSTSLSRPYSGMTTDVGKFTREDVYQFTRSHFQPENVVYLITGNVKLYEAEQTINKYLKKYSFELKRPIESTIKRKIDHRVSVKFYESDSISLIVAIPTVSIYSSDRHALEILRNMLSRDFGASLPDKLRNQGGLIYTWSSSHDNLFDTGYLLFKTAANKKNIIKVIHIIIEEFQRIAQGEIQDEEIETAKGNLVGRILTNIETGSDYIHWYGLQEFYTLNKILHIPDQIDIYKHITKKDILTVAKRYFTIDKIYIAACGDVRKRELEKLLI</sequence>
<gene>
    <name evidence="4" type="ORF">UV73_C0005G0008</name>
</gene>
<dbReference type="InterPro" id="IPR011765">
    <property type="entry name" value="Pept_M16_N"/>
</dbReference>
<dbReference type="Gene3D" id="3.30.830.10">
    <property type="entry name" value="Metalloenzyme, LuxS/M16 peptidase-like"/>
    <property type="match status" value="2"/>
</dbReference>
<feature type="domain" description="Peptidase M16 N-terminal" evidence="2">
    <location>
        <begin position="16"/>
        <end position="141"/>
    </location>
</feature>
<dbReference type="GO" id="GO:0046872">
    <property type="term" value="F:metal ion binding"/>
    <property type="evidence" value="ECO:0007669"/>
    <property type="project" value="InterPro"/>
</dbReference>
<protein>
    <submittedName>
        <fullName evidence="4">Processing peptidase</fullName>
        <ecNumber evidence="4">3.4.24.64</ecNumber>
    </submittedName>
</protein>
<comment type="similarity">
    <text evidence="1">Belongs to the peptidase M16 family.</text>
</comment>
<dbReference type="Proteomes" id="UP000034894">
    <property type="component" value="Unassembled WGS sequence"/>
</dbReference>
<dbReference type="STRING" id="1618443.UV73_C0005G0008"/>
<dbReference type="Pfam" id="PF00675">
    <property type="entry name" value="Peptidase_M16"/>
    <property type="match status" value="1"/>
</dbReference>
<keyword evidence="4" id="KW-0378">Hydrolase</keyword>
<proteinExistence type="inferred from homology"/>
<dbReference type="PANTHER" id="PTHR11851">
    <property type="entry name" value="METALLOPROTEASE"/>
    <property type="match status" value="1"/>
</dbReference>
<evidence type="ECO:0000313" key="5">
    <source>
        <dbReference type="Proteomes" id="UP000034894"/>
    </source>
</evidence>
<dbReference type="EMBL" id="LCFP01000005">
    <property type="protein sequence ID" value="KKS97731.1"/>
    <property type="molecule type" value="Genomic_DNA"/>
</dbReference>
<dbReference type="GO" id="GO:0004222">
    <property type="term" value="F:metalloendopeptidase activity"/>
    <property type="evidence" value="ECO:0007669"/>
    <property type="project" value="UniProtKB-EC"/>
</dbReference>
<dbReference type="InterPro" id="IPR011249">
    <property type="entry name" value="Metalloenz_LuxS/M16"/>
</dbReference>
<dbReference type="SUPFAM" id="SSF63411">
    <property type="entry name" value="LuxS/MPP-like metallohydrolase"/>
    <property type="match status" value="2"/>
</dbReference>
<comment type="caution">
    <text evidence="4">The sequence shown here is derived from an EMBL/GenBank/DDBJ whole genome shotgun (WGS) entry which is preliminary data.</text>
</comment>
<evidence type="ECO:0000313" key="4">
    <source>
        <dbReference type="EMBL" id="KKS97731.1"/>
    </source>
</evidence>
<reference evidence="4 5" key="1">
    <citation type="journal article" date="2015" name="Nature">
        <title>rRNA introns, odd ribosomes, and small enigmatic genomes across a large radiation of phyla.</title>
        <authorList>
            <person name="Brown C.T."/>
            <person name="Hug L.A."/>
            <person name="Thomas B.C."/>
            <person name="Sharon I."/>
            <person name="Castelle C.J."/>
            <person name="Singh A."/>
            <person name="Wilkins M.J."/>
            <person name="Williams K.H."/>
            <person name="Banfield J.F."/>
        </authorList>
    </citation>
    <scope>NUCLEOTIDE SEQUENCE [LARGE SCALE GENOMIC DNA]</scope>
</reference>
<dbReference type="EC" id="3.4.24.64" evidence="4"/>
<dbReference type="InterPro" id="IPR050361">
    <property type="entry name" value="MPP/UQCRC_Complex"/>
</dbReference>
<dbReference type="PANTHER" id="PTHR11851:SF49">
    <property type="entry name" value="MITOCHONDRIAL-PROCESSING PEPTIDASE SUBUNIT ALPHA"/>
    <property type="match status" value="1"/>
</dbReference>
<dbReference type="InterPro" id="IPR007863">
    <property type="entry name" value="Peptidase_M16_C"/>
</dbReference>
<organism evidence="4 5">
    <name type="scientific">Candidatus Gottesmanbacteria bacterium GW2011_GWA2_43_14</name>
    <dbReference type="NCBI Taxonomy" id="1618443"/>
    <lineage>
        <taxon>Bacteria</taxon>
        <taxon>Candidatus Gottesmaniibacteriota</taxon>
    </lineage>
</organism>
<accession>A0A0G1FRT2</accession>
<dbReference type="Pfam" id="PF05193">
    <property type="entry name" value="Peptidase_M16_C"/>
    <property type="match status" value="1"/>
</dbReference>
<dbReference type="AlphaFoldDB" id="A0A0G1FRT2"/>
<feature type="domain" description="Peptidase M16 C-terminal" evidence="3">
    <location>
        <begin position="168"/>
        <end position="343"/>
    </location>
</feature>
<evidence type="ECO:0000259" key="2">
    <source>
        <dbReference type="Pfam" id="PF00675"/>
    </source>
</evidence>
<evidence type="ECO:0000259" key="3">
    <source>
        <dbReference type="Pfam" id="PF05193"/>
    </source>
</evidence>
<evidence type="ECO:0000256" key="1">
    <source>
        <dbReference type="ARBA" id="ARBA00007261"/>
    </source>
</evidence>